<keyword evidence="4" id="KW-1133">Transmembrane helix</keyword>
<evidence type="ECO:0000313" key="6">
    <source>
        <dbReference type="EMBL" id="UTI66776.1"/>
    </source>
</evidence>
<dbReference type="Pfam" id="PF00440">
    <property type="entry name" value="TetR_N"/>
    <property type="match status" value="1"/>
</dbReference>
<dbReference type="SUPFAM" id="SSF46689">
    <property type="entry name" value="Homeodomain-like"/>
    <property type="match status" value="1"/>
</dbReference>
<keyword evidence="1 2" id="KW-0238">DNA-binding</keyword>
<gene>
    <name evidence="6" type="ORF">NBH00_11340</name>
</gene>
<dbReference type="PROSITE" id="PS50977">
    <property type="entry name" value="HTH_TETR_2"/>
    <property type="match status" value="1"/>
</dbReference>
<evidence type="ECO:0000256" key="1">
    <source>
        <dbReference type="ARBA" id="ARBA00023125"/>
    </source>
</evidence>
<protein>
    <submittedName>
        <fullName evidence="6">TetR/AcrR family transcriptional regulator</fullName>
    </submittedName>
</protein>
<keyword evidence="4" id="KW-0472">Membrane</keyword>
<sequence length="304" mass="33299">MRADGDLTRKGEQRATAILDVALRCLARDGFAATSLQRVADEAGLNKRAVIYYYDSREGLFGRVVEHVGGRFIKQLEDTVQGLEDPSDIVERGFETFWAAITTDRALLVARFGLQAESITNPAFLGAARYISTRFRDLVSGLIDDAIGRGRTLLLDRASLEVLILTNVQGLILNYLENGDTHPRTPYRDQDRPVRFDLRQPAARGIRRQATRNLVGRTWFFLLLAMVLATLAGVTCRSVGGDGRPDLGLLEAAPGDTTSRSRDLASHTDTRRPIASRAGLVTGPEQRCCLGIEGAFGGAAARQR</sequence>
<dbReference type="InterPro" id="IPR001647">
    <property type="entry name" value="HTH_TetR"/>
</dbReference>
<feature type="region of interest" description="Disordered" evidence="3">
    <location>
        <begin position="251"/>
        <end position="274"/>
    </location>
</feature>
<reference evidence="6 7" key="1">
    <citation type="submission" date="2022-06" db="EMBL/GenBank/DDBJ databases">
        <title>Paraconexibacter antarcticus.</title>
        <authorList>
            <person name="Kim C.S."/>
        </authorList>
    </citation>
    <scope>NUCLEOTIDE SEQUENCE [LARGE SCALE GENOMIC DNA]</scope>
    <source>
        <strain evidence="6 7">02-257</strain>
    </source>
</reference>
<dbReference type="PANTHER" id="PTHR30055">
    <property type="entry name" value="HTH-TYPE TRANSCRIPTIONAL REGULATOR RUTR"/>
    <property type="match status" value="1"/>
</dbReference>
<evidence type="ECO:0000256" key="3">
    <source>
        <dbReference type="SAM" id="MobiDB-lite"/>
    </source>
</evidence>
<feature type="DNA-binding region" description="H-T-H motif" evidence="2">
    <location>
        <begin position="35"/>
        <end position="54"/>
    </location>
</feature>
<keyword evidence="7" id="KW-1185">Reference proteome</keyword>
<keyword evidence="4" id="KW-0812">Transmembrane</keyword>
<dbReference type="Proteomes" id="UP001056035">
    <property type="component" value="Chromosome"/>
</dbReference>
<dbReference type="InterPro" id="IPR050109">
    <property type="entry name" value="HTH-type_TetR-like_transc_reg"/>
</dbReference>
<dbReference type="EMBL" id="CP098502">
    <property type="protein sequence ID" value="UTI66776.1"/>
    <property type="molecule type" value="Genomic_DNA"/>
</dbReference>
<feature type="compositionally biased region" description="Basic and acidic residues" evidence="3">
    <location>
        <begin position="259"/>
        <end position="272"/>
    </location>
</feature>
<evidence type="ECO:0000313" key="7">
    <source>
        <dbReference type="Proteomes" id="UP001056035"/>
    </source>
</evidence>
<feature type="domain" description="HTH tetR-type" evidence="5">
    <location>
        <begin position="12"/>
        <end position="72"/>
    </location>
</feature>
<organism evidence="6 7">
    <name type="scientific">Paraconexibacter antarcticus</name>
    <dbReference type="NCBI Taxonomy" id="2949664"/>
    <lineage>
        <taxon>Bacteria</taxon>
        <taxon>Bacillati</taxon>
        <taxon>Actinomycetota</taxon>
        <taxon>Thermoleophilia</taxon>
        <taxon>Solirubrobacterales</taxon>
        <taxon>Paraconexibacteraceae</taxon>
        <taxon>Paraconexibacter</taxon>
    </lineage>
</organism>
<name>A0ABY5DYL8_9ACTN</name>
<accession>A0ABY5DYL8</accession>
<evidence type="ECO:0000256" key="2">
    <source>
        <dbReference type="PROSITE-ProRule" id="PRU00335"/>
    </source>
</evidence>
<dbReference type="PANTHER" id="PTHR30055:SF226">
    <property type="entry name" value="HTH-TYPE TRANSCRIPTIONAL REGULATOR PKSA"/>
    <property type="match status" value="1"/>
</dbReference>
<evidence type="ECO:0000256" key="4">
    <source>
        <dbReference type="SAM" id="Phobius"/>
    </source>
</evidence>
<dbReference type="PRINTS" id="PR00455">
    <property type="entry name" value="HTHTETR"/>
</dbReference>
<feature type="transmembrane region" description="Helical" evidence="4">
    <location>
        <begin position="214"/>
        <end position="234"/>
    </location>
</feature>
<proteinExistence type="predicted"/>
<dbReference type="Gene3D" id="1.10.357.10">
    <property type="entry name" value="Tetracycline Repressor, domain 2"/>
    <property type="match status" value="1"/>
</dbReference>
<dbReference type="RefSeq" id="WP_254573439.1">
    <property type="nucleotide sequence ID" value="NZ_CP098502.1"/>
</dbReference>
<evidence type="ECO:0000259" key="5">
    <source>
        <dbReference type="PROSITE" id="PS50977"/>
    </source>
</evidence>
<dbReference type="InterPro" id="IPR009057">
    <property type="entry name" value="Homeodomain-like_sf"/>
</dbReference>